<dbReference type="SUPFAM" id="SSF102522">
    <property type="entry name" value="Bacterial fluorinating enzyme, N-terminal domain"/>
    <property type="match status" value="1"/>
</dbReference>
<evidence type="ECO:0000259" key="3">
    <source>
        <dbReference type="Pfam" id="PF01887"/>
    </source>
</evidence>
<proteinExistence type="inferred from homology"/>
<reference evidence="6" key="1">
    <citation type="journal article" date="2019" name="Int. J. Syst. Evol. Microbiol.">
        <title>The Global Catalogue of Microorganisms (GCM) 10K type strain sequencing project: providing services to taxonomists for standard genome sequencing and annotation.</title>
        <authorList>
            <consortium name="The Broad Institute Genomics Platform"/>
            <consortium name="The Broad Institute Genome Sequencing Center for Infectious Disease"/>
            <person name="Wu L."/>
            <person name="Ma J."/>
        </authorList>
    </citation>
    <scope>NUCLEOTIDE SEQUENCE [LARGE SCALE GENOMIC DNA]</scope>
    <source>
        <strain evidence="6">JCM 17664</strain>
    </source>
</reference>
<dbReference type="InterPro" id="IPR023228">
    <property type="entry name" value="SAM_OH_AdoTrfase_N_sf"/>
</dbReference>
<protein>
    <submittedName>
        <fullName evidence="5">SAM-dependent chlorinase/fluorinase</fullName>
    </submittedName>
</protein>
<evidence type="ECO:0000256" key="1">
    <source>
        <dbReference type="ARBA" id="ARBA00022691"/>
    </source>
</evidence>
<feature type="domain" description="S-adenosyl-l-methionine hydroxide adenosyltransferase N-terminal" evidence="3">
    <location>
        <begin position="2"/>
        <end position="133"/>
    </location>
</feature>
<dbReference type="Gene3D" id="3.40.50.10790">
    <property type="entry name" value="S-adenosyl-l-methionine hydroxide adenosyltransferase, N-terminal"/>
    <property type="match status" value="1"/>
</dbReference>
<keyword evidence="1" id="KW-0949">S-adenosyl-L-methionine</keyword>
<organism evidence="5 6">
    <name type="scientific">Compostibacter hankyongensis</name>
    <dbReference type="NCBI Taxonomy" id="1007089"/>
    <lineage>
        <taxon>Bacteria</taxon>
        <taxon>Pseudomonadati</taxon>
        <taxon>Bacteroidota</taxon>
        <taxon>Chitinophagia</taxon>
        <taxon>Chitinophagales</taxon>
        <taxon>Chitinophagaceae</taxon>
        <taxon>Compostibacter</taxon>
    </lineage>
</organism>
<feature type="domain" description="S-adenosyl-l-methionine hydroxide adenosyltransferase C-terminal" evidence="4">
    <location>
        <begin position="157"/>
        <end position="238"/>
    </location>
</feature>
<gene>
    <name evidence="5" type="ORF">GCM10023143_15330</name>
</gene>
<evidence type="ECO:0000259" key="4">
    <source>
        <dbReference type="Pfam" id="PF20257"/>
    </source>
</evidence>
<dbReference type="SUPFAM" id="SSF101852">
    <property type="entry name" value="Bacterial fluorinating enzyme, C-terminal domain"/>
    <property type="match status" value="1"/>
</dbReference>
<evidence type="ECO:0000256" key="2">
    <source>
        <dbReference type="ARBA" id="ARBA00024035"/>
    </source>
</evidence>
<dbReference type="InterPro" id="IPR002747">
    <property type="entry name" value="SAM_OH_AdoTrfase"/>
</dbReference>
<dbReference type="InterPro" id="IPR023227">
    <property type="entry name" value="SAM_OH_AdoTrfase_C_sf"/>
</dbReference>
<dbReference type="EMBL" id="BAABFN010000002">
    <property type="protein sequence ID" value="GAA4308197.1"/>
    <property type="molecule type" value="Genomic_DNA"/>
</dbReference>
<dbReference type="PANTHER" id="PTHR35092:SF1">
    <property type="entry name" value="CHLORINASE MJ1651"/>
    <property type="match status" value="1"/>
</dbReference>
<dbReference type="Pfam" id="PF01887">
    <property type="entry name" value="SAM_HAT_N"/>
    <property type="match status" value="1"/>
</dbReference>
<evidence type="ECO:0000313" key="5">
    <source>
        <dbReference type="EMBL" id="GAA4308197.1"/>
    </source>
</evidence>
<evidence type="ECO:0000313" key="6">
    <source>
        <dbReference type="Proteomes" id="UP001501207"/>
    </source>
</evidence>
<dbReference type="Proteomes" id="UP001501207">
    <property type="component" value="Unassembled WGS sequence"/>
</dbReference>
<dbReference type="PIRSF" id="PIRSF006779">
    <property type="entry name" value="UCP006779"/>
    <property type="match status" value="1"/>
</dbReference>
<keyword evidence="6" id="KW-1185">Reference proteome</keyword>
<comment type="similarity">
    <text evidence="2">Belongs to the SAM hydrolase / SAM-dependent halogenase family.</text>
</comment>
<dbReference type="Pfam" id="PF20257">
    <property type="entry name" value="SAM_HAT_C"/>
    <property type="match status" value="1"/>
</dbReference>
<dbReference type="InterPro" id="IPR046469">
    <property type="entry name" value="SAM_HAT_N"/>
</dbReference>
<dbReference type="Gene3D" id="2.40.30.90">
    <property type="entry name" value="Bacterial fluorinating enzyme like"/>
    <property type="match status" value="1"/>
</dbReference>
<dbReference type="InterPro" id="IPR046470">
    <property type="entry name" value="SAM_HAT_C"/>
</dbReference>
<comment type="caution">
    <text evidence="5">The sequence shown here is derived from an EMBL/GenBank/DDBJ whole genome shotgun (WGS) entry which is preliminary data.</text>
</comment>
<accession>A0ABP8FPB4</accession>
<dbReference type="PANTHER" id="PTHR35092">
    <property type="entry name" value="CHLORINASE MJ1651"/>
    <property type="match status" value="1"/>
</dbReference>
<sequence>MQDYLIGAIRGQLHQLCRDHEVIDISHNITPFNFPQTAYLCKSAYPHFPDNTFHLILVNLFDRRPDHFLLAWHDGHYFCCADNGLLTMILGGKPDMTIRLPFGQDQPRHLVGVVRLFGMAIDRLSRGEALNRLGEETDTLVERLSLQPLIHDDWIEGQIIHIDHFENVVINITRQQFEAQRRGRPFRILVMRDEYISQISDTYADVAEGNKLALFNTAGFLEIAVNKGNAAGLFGLQSFNQEQLKGGNYYQSQLFYQTVRIYFE</sequence>
<name>A0ABP8FPB4_9BACT</name>